<evidence type="ECO:0000313" key="3">
    <source>
        <dbReference type="Proteomes" id="UP001056384"/>
    </source>
</evidence>
<protein>
    <submittedName>
        <fullName evidence="2">Uncharacterized protein</fullName>
    </submittedName>
</protein>
<proteinExistence type="predicted"/>
<organism evidence="2 3">
    <name type="scientific">Septoria linicola</name>
    <dbReference type="NCBI Taxonomy" id="215465"/>
    <lineage>
        <taxon>Eukaryota</taxon>
        <taxon>Fungi</taxon>
        <taxon>Dikarya</taxon>
        <taxon>Ascomycota</taxon>
        <taxon>Pezizomycotina</taxon>
        <taxon>Dothideomycetes</taxon>
        <taxon>Dothideomycetidae</taxon>
        <taxon>Mycosphaerellales</taxon>
        <taxon>Mycosphaerellaceae</taxon>
        <taxon>Septoria</taxon>
    </lineage>
</organism>
<evidence type="ECO:0000256" key="1">
    <source>
        <dbReference type="ARBA" id="ARBA00023002"/>
    </source>
</evidence>
<gene>
    <name evidence="2" type="ORF">Slin15195_G080070</name>
</gene>
<dbReference type="GO" id="GO:0016651">
    <property type="term" value="F:oxidoreductase activity, acting on NAD(P)H"/>
    <property type="evidence" value="ECO:0007669"/>
    <property type="project" value="InterPro"/>
</dbReference>
<dbReference type="PANTHER" id="PTHR45348:SF5">
    <property type="entry name" value="OXIDOREDUCTASE, PUTATIVE (AFU_ORTHOLOGUE AFUA_8G01420)-RELATED"/>
    <property type="match status" value="1"/>
</dbReference>
<sequence length="151" mass="15972">MKSNIHPIVAVTGNAQAHVESLIDRSKGDSIVDYRNGDDAVVEGIRNALKGAKLEYAIDCVSEKSAPANIAKVLDSQTGKTTFVLPDASKGFEKMANWDVYPSGVQQSMTQVVPGGLAGVQQGLENMKNGKASATKYIFRISETEGAGSGR</sequence>
<keyword evidence="1" id="KW-0560">Oxidoreductase</keyword>
<dbReference type="EMBL" id="CP099423">
    <property type="protein sequence ID" value="USW54688.1"/>
    <property type="molecule type" value="Genomic_DNA"/>
</dbReference>
<dbReference type="Proteomes" id="UP001056384">
    <property type="component" value="Chromosome 6"/>
</dbReference>
<reference evidence="2" key="1">
    <citation type="submission" date="2022-06" db="EMBL/GenBank/DDBJ databases">
        <title>Complete genome sequences of two strains of the flax pathogen Septoria linicola.</title>
        <authorList>
            <person name="Lapalu N."/>
            <person name="Simon A."/>
            <person name="Demenou B."/>
            <person name="Paumier D."/>
            <person name="Guillot M.-P."/>
            <person name="Gout L."/>
            <person name="Valade R."/>
        </authorList>
    </citation>
    <scope>NUCLEOTIDE SEQUENCE</scope>
    <source>
        <strain evidence="2">SE15195</strain>
    </source>
</reference>
<dbReference type="InterPro" id="IPR047122">
    <property type="entry name" value="Trans-enoyl_RdTase-like"/>
</dbReference>
<dbReference type="Gene3D" id="3.40.50.720">
    <property type="entry name" value="NAD(P)-binding Rossmann-like Domain"/>
    <property type="match status" value="1"/>
</dbReference>
<dbReference type="AlphaFoldDB" id="A0A9Q9AZ39"/>
<dbReference type="PANTHER" id="PTHR45348">
    <property type="entry name" value="HYPOTHETICAL OXIDOREDUCTASE (EUROFUNG)"/>
    <property type="match status" value="1"/>
</dbReference>
<evidence type="ECO:0000313" key="2">
    <source>
        <dbReference type="EMBL" id="USW54688.1"/>
    </source>
</evidence>
<name>A0A9Q9AZ39_9PEZI</name>
<accession>A0A9Q9AZ39</accession>
<keyword evidence="3" id="KW-1185">Reference proteome</keyword>
<dbReference type="Gene3D" id="3.90.180.10">
    <property type="entry name" value="Medium-chain alcohol dehydrogenases, catalytic domain"/>
    <property type="match status" value="1"/>
</dbReference>